<evidence type="ECO:0000256" key="7">
    <source>
        <dbReference type="ARBA" id="ARBA00026055"/>
    </source>
</evidence>
<dbReference type="SMART" id="SM01052">
    <property type="entry name" value="CAP_GLY"/>
    <property type="match status" value="1"/>
</dbReference>
<dbReference type="InterPro" id="IPR001611">
    <property type="entry name" value="Leu-rich_rpt"/>
</dbReference>
<organism evidence="9">
    <name type="scientific">Hordeum vulgare subsp. vulgare</name>
    <name type="common">Domesticated barley</name>
    <dbReference type="NCBI Taxonomy" id="112509"/>
    <lineage>
        <taxon>Eukaryota</taxon>
        <taxon>Viridiplantae</taxon>
        <taxon>Streptophyta</taxon>
        <taxon>Embryophyta</taxon>
        <taxon>Tracheophyta</taxon>
        <taxon>Spermatophyta</taxon>
        <taxon>Magnoliopsida</taxon>
        <taxon>Liliopsida</taxon>
        <taxon>Poales</taxon>
        <taxon>Poaceae</taxon>
        <taxon>BOP clade</taxon>
        <taxon>Pooideae</taxon>
        <taxon>Triticodae</taxon>
        <taxon>Triticeae</taxon>
        <taxon>Hordeinae</taxon>
        <taxon>Hordeum</taxon>
    </lineage>
</organism>
<keyword evidence="3" id="KW-0963">Cytoplasm</keyword>
<evidence type="ECO:0000256" key="6">
    <source>
        <dbReference type="ARBA" id="ARBA00023186"/>
    </source>
</evidence>
<proteinExistence type="evidence at transcript level"/>
<dbReference type="InterPro" id="IPR000938">
    <property type="entry name" value="CAP-Gly_domain"/>
</dbReference>
<dbReference type="InterPro" id="IPR032675">
    <property type="entry name" value="LRR_dom_sf"/>
</dbReference>
<dbReference type="InterPro" id="IPR044079">
    <property type="entry name" value="Ubl_TBCE"/>
</dbReference>
<dbReference type="FunFam" id="3.80.10.10:FF:000882">
    <property type="entry name" value="Tubulin-folding cofactor E"/>
    <property type="match status" value="1"/>
</dbReference>
<dbReference type="CDD" id="cd17044">
    <property type="entry name" value="Ubl_TBCE"/>
    <property type="match status" value="1"/>
</dbReference>
<dbReference type="Pfam" id="PF14580">
    <property type="entry name" value="LRR_9"/>
    <property type="match status" value="1"/>
</dbReference>
<dbReference type="InterPro" id="IPR003591">
    <property type="entry name" value="Leu-rich_rpt_typical-subtyp"/>
</dbReference>
<dbReference type="SUPFAM" id="SSF52058">
    <property type="entry name" value="L domain-like"/>
    <property type="match status" value="1"/>
</dbReference>
<dbReference type="SUPFAM" id="SSF74924">
    <property type="entry name" value="Cap-Gly domain"/>
    <property type="match status" value="1"/>
</dbReference>
<dbReference type="FunFam" id="2.30.30.190:FF:000016">
    <property type="entry name" value="Tubulin-folding cofactor E"/>
    <property type="match status" value="1"/>
</dbReference>
<dbReference type="FunFam" id="3.10.20.90:FF:000187">
    <property type="entry name" value="Tubulin-folding cofactor E"/>
    <property type="match status" value="1"/>
</dbReference>
<reference evidence="9" key="1">
    <citation type="journal article" date="2011" name="Plant Physiol.">
        <title>Comprehensive sequence analysis of 24,783 barley full-length cDNAs derived from 12 clone libraries.</title>
        <authorList>
            <person name="Matsumoto T."/>
            <person name="Tanaka T."/>
            <person name="Sakai H."/>
            <person name="Amano N."/>
            <person name="Kanamori H."/>
            <person name="Kurita K."/>
            <person name="Kikuta A."/>
            <person name="Kamiya K."/>
            <person name="Yamamoto M."/>
            <person name="Ikawa H."/>
            <person name="Fujii N."/>
            <person name="Hori K."/>
            <person name="Itoh T."/>
            <person name="Sato K."/>
        </authorList>
    </citation>
    <scope>NUCLEOTIDE SEQUENCE</scope>
    <source>
        <tissue evidence="9">Shoot and root</tissue>
    </source>
</reference>
<dbReference type="PROSITE" id="PS50245">
    <property type="entry name" value="CAP_GLY_2"/>
    <property type="match status" value="1"/>
</dbReference>
<comment type="subcellular location">
    <subcellularLocation>
        <location evidence="1">Cytoplasm</location>
    </subcellularLocation>
</comment>
<dbReference type="PANTHER" id="PTHR46652:SF3">
    <property type="entry name" value="LEUCINE-RICH REPEAT-CONTAINING PROTEIN 9"/>
    <property type="match status" value="1"/>
</dbReference>
<sequence length="533" mass="58730">MAAAGFRLGQRVHASGDPRRTGTVRYLGPVDGHAGDWVGVDWDGGAGGRHDGSLAGRRYFSAAADRSASFARPSALSAGIPLPDALRLRYRVDDFTKEEQDEMYVFSTSQKRVSVELVGTNKVRDKLKNFDELLCASVSFMGVSSAGSPEELQGLVPNLRQLDLTGNLISQWQDIFSLCQALPSLEVLDLTNNIMENDFVESPLLKNIRILVLNNCGVTWELVEKLKVPFACLSDLHLIWNKMNIITTPVGNFVQGFDTLRLLNLEDNHIVSWDEIVKLSYLKSLEQLHLNKNKIKHVRYPSNLPSSGPLGDVSVPAFEKLHVLLLGSNEIEDFPSVDSLNLFPSLMDVRISDNPIADPAKGGAPRFVLVARLGNVKILNGSEVSARERREAEIRYIRLVMGKAESNDPEVLKQLHPRFAELKAFHGIEDEKPTSRTSGPQKMASGLISITLKCVGPSMGEKQPLTKKLPPATTIGKLKSLCESFFKLKDIKLRLFLEEEQGCPLPQLLEEETASLVELGIGTGATIIVDEES</sequence>
<dbReference type="Gene3D" id="3.10.20.90">
    <property type="entry name" value="Phosphatidylinositol 3-kinase Catalytic Subunit, Chain A, domain 1"/>
    <property type="match status" value="1"/>
</dbReference>
<dbReference type="SUPFAM" id="SSF54236">
    <property type="entry name" value="Ubiquitin-like"/>
    <property type="match status" value="1"/>
</dbReference>
<comment type="subunit">
    <text evidence="7">Supercomplex made of cofactors A to E. Cofactors A and D function by capturing and stabilizing tubulin in a quasi-native conformation. Cofactor E binds to the cofactor D-tubulin complex; interaction with cofactor C then causes the release of tubulin polypeptides that are committed to the native state.</text>
</comment>
<keyword evidence="5" id="KW-0677">Repeat</keyword>
<name>F2DQN4_HORVV</name>
<dbReference type="InterPro" id="IPR050836">
    <property type="entry name" value="SDS22/Internalin_LRR"/>
</dbReference>
<evidence type="ECO:0000256" key="3">
    <source>
        <dbReference type="ARBA" id="ARBA00022490"/>
    </source>
</evidence>
<keyword evidence="6" id="KW-0143">Chaperone</keyword>
<dbReference type="AlphaFoldDB" id="F2DQN4"/>
<comment type="similarity">
    <text evidence="2">Belongs to the TBCE family.</text>
</comment>
<dbReference type="InterPro" id="IPR029071">
    <property type="entry name" value="Ubiquitin-like_domsf"/>
</dbReference>
<feature type="domain" description="CAP-Gly" evidence="8">
    <location>
        <begin position="28"/>
        <end position="72"/>
    </location>
</feature>
<dbReference type="Pfam" id="PF01302">
    <property type="entry name" value="CAP_GLY"/>
    <property type="match status" value="1"/>
</dbReference>
<evidence type="ECO:0000259" key="8">
    <source>
        <dbReference type="PROSITE" id="PS50245"/>
    </source>
</evidence>
<dbReference type="PANTHER" id="PTHR46652">
    <property type="entry name" value="LEUCINE-RICH REPEAT AND IQ DOMAIN-CONTAINING PROTEIN 1-RELATED"/>
    <property type="match status" value="1"/>
</dbReference>
<dbReference type="Gene3D" id="2.30.30.190">
    <property type="entry name" value="CAP Gly-rich-like domain"/>
    <property type="match status" value="1"/>
</dbReference>
<evidence type="ECO:0000256" key="4">
    <source>
        <dbReference type="ARBA" id="ARBA00022614"/>
    </source>
</evidence>
<evidence type="ECO:0000256" key="5">
    <source>
        <dbReference type="ARBA" id="ARBA00022737"/>
    </source>
</evidence>
<dbReference type="InterPro" id="IPR036859">
    <property type="entry name" value="CAP-Gly_dom_sf"/>
</dbReference>
<dbReference type="GO" id="GO:0005737">
    <property type="term" value="C:cytoplasm"/>
    <property type="evidence" value="ECO:0007669"/>
    <property type="project" value="UniProtKB-SubCell"/>
</dbReference>
<accession>F2DQN4</accession>
<evidence type="ECO:0000313" key="9">
    <source>
        <dbReference type="EMBL" id="BAJ97405.1"/>
    </source>
</evidence>
<dbReference type="EMBL" id="AK366202">
    <property type="protein sequence ID" value="BAJ97405.1"/>
    <property type="molecule type" value="mRNA"/>
</dbReference>
<dbReference type="SMART" id="SM00369">
    <property type="entry name" value="LRR_TYP"/>
    <property type="match status" value="3"/>
</dbReference>
<dbReference type="PROSITE" id="PS51450">
    <property type="entry name" value="LRR"/>
    <property type="match status" value="4"/>
</dbReference>
<dbReference type="Gene3D" id="3.80.10.10">
    <property type="entry name" value="Ribonuclease Inhibitor"/>
    <property type="match status" value="2"/>
</dbReference>
<protein>
    <submittedName>
        <fullName evidence="9">Predicted protein</fullName>
    </submittedName>
</protein>
<dbReference type="FunFam" id="3.80.10.10:FF:000752">
    <property type="entry name" value="Tubulin-folding cofactor E"/>
    <property type="match status" value="1"/>
</dbReference>
<keyword evidence="4" id="KW-0433">Leucine-rich repeat</keyword>
<evidence type="ECO:0000256" key="2">
    <source>
        <dbReference type="ARBA" id="ARBA00006286"/>
    </source>
</evidence>
<evidence type="ECO:0000256" key="1">
    <source>
        <dbReference type="ARBA" id="ARBA00004496"/>
    </source>
</evidence>